<dbReference type="PANTHER" id="PTHR37787">
    <property type="entry name" value="BIOGENESIS OF LYSOSOME-RELATED ORGANELLES COMPLEX 1 SUBUNIT KXD1"/>
    <property type="match status" value="1"/>
</dbReference>
<dbReference type="InterPro" id="IPR051390">
    <property type="entry name" value="BLOC-1_subunit_KXD1"/>
</dbReference>
<evidence type="ECO:0000256" key="5">
    <source>
        <dbReference type="ARBA" id="ARBA00022448"/>
    </source>
</evidence>
<reference evidence="10" key="1">
    <citation type="submission" date="2010-05" db="EMBL/GenBank/DDBJ databases">
        <title>The Genome Sequence of Magnaporthe poae strain ATCC 64411.</title>
        <authorList>
            <consortium name="The Broad Institute Genome Sequencing Platform"/>
            <consortium name="Broad Institute Genome Sequencing Center for Infectious Disease"/>
            <person name="Ma L.-J."/>
            <person name="Dead R."/>
            <person name="Young S."/>
            <person name="Zeng Q."/>
            <person name="Koehrsen M."/>
            <person name="Alvarado L."/>
            <person name="Berlin A."/>
            <person name="Chapman S.B."/>
            <person name="Chen Z."/>
            <person name="Freedman E."/>
            <person name="Gellesch M."/>
            <person name="Goldberg J."/>
            <person name="Griggs A."/>
            <person name="Gujja S."/>
            <person name="Heilman E.R."/>
            <person name="Heiman D."/>
            <person name="Hepburn T."/>
            <person name="Howarth C."/>
            <person name="Jen D."/>
            <person name="Larson L."/>
            <person name="Mehta T."/>
            <person name="Neiman D."/>
            <person name="Pearson M."/>
            <person name="Roberts A."/>
            <person name="Saif S."/>
            <person name="Shea T."/>
            <person name="Shenoy N."/>
            <person name="Sisk P."/>
            <person name="Stolte C."/>
            <person name="Sykes S."/>
            <person name="Walk T."/>
            <person name="White J."/>
            <person name="Yandava C."/>
            <person name="Haas B."/>
            <person name="Nusbaum C."/>
            <person name="Birren B."/>
        </authorList>
    </citation>
    <scope>NUCLEOTIDE SEQUENCE</scope>
    <source>
        <strain evidence="10">ATCC 64411</strain>
    </source>
</reference>
<dbReference type="GO" id="GO:0031083">
    <property type="term" value="C:BLOC-1 complex"/>
    <property type="evidence" value="ECO:0007669"/>
    <property type="project" value="TreeGrafter"/>
</dbReference>
<dbReference type="VEuPathDB" id="FungiDB:MAPG_10013"/>
<dbReference type="eggNOG" id="ENOG502S1H5">
    <property type="taxonomic scope" value="Eukaryota"/>
</dbReference>
<reference evidence="11" key="5">
    <citation type="submission" date="2015-06" db="UniProtKB">
        <authorList>
            <consortium name="EnsemblFungi"/>
        </authorList>
    </citation>
    <scope>IDENTIFICATION</scope>
    <source>
        <strain evidence="11">ATCC 64411</strain>
    </source>
</reference>
<feature type="domain" description="KxDL" evidence="9">
    <location>
        <begin position="121"/>
        <end position="206"/>
    </location>
</feature>
<evidence type="ECO:0000256" key="7">
    <source>
        <dbReference type="ARBA" id="ARBA00029808"/>
    </source>
</evidence>
<evidence type="ECO:0000256" key="2">
    <source>
        <dbReference type="ARBA" id="ARBA00004177"/>
    </source>
</evidence>
<feature type="compositionally biased region" description="Basic and acidic residues" evidence="8">
    <location>
        <begin position="206"/>
        <end position="218"/>
    </location>
</feature>
<dbReference type="EMBL" id="GL876977">
    <property type="protein sequence ID" value="KLU91495.1"/>
    <property type="molecule type" value="Genomic_DNA"/>
</dbReference>
<gene>
    <name evidence="10" type="ORF">MAPG_10013</name>
</gene>
<organism evidence="11 12">
    <name type="scientific">Magnaporthiopsis poae (strain ATCC 64411 / 73-15)</name>
    <name type="common">Kentucky bluegrass fungus</name>
    <name type="synonym">Magnaporthe poae</name>
    <dbReference type="NCBI Taxonomy" id="644358"/>
    <lineage>
        <taxon>Eukaryota</taxon>
        <taxon>Fungi</taxon>
        <taxon>Dikarya</taxon>
        <taxon>Ascomycota</taxon>
        <taxon>Pezizomycotina</taxon>
        <taxon>Sordariomycetes</taxon>
        <taxon>Sordariomycetidae</taxon>
        <taxon>Magnaporthales</taxon>
        <taxon>Magnaporthaceae</taxon>
        <taxon>Magnaporthiopsis</taxon>
    </lineage>
</organism>
<reference evidence="12" key="2">
    <citation type="submission" date="2010-05" db="EMBL/GenBank/DDBJ databases">
        <title>The genome sequence of Magnaporthe poae strain ATCC 64411.</title>
        <authorList>
            <person name="Ma L.-J."/>
            <person name="Dead R."/>
            <person name="Young S."/>
            <person name="Zeng Q."/>
            <person name="Koehrsen M."/>
            <person name="Alvarado L."/>
            <person name="Berlin A."/>
            <person name="Chapman S.B."/>
            <person name="Chen Z."/>
            <person name="Freedman E."/>
            <person name="Gellesch M."/>
            <person name="Goldberg J."/>
            <person name="Griggs A."/>
            <person name="Gujja S."/>
            <person name="Heilman E.R."/>
            <person name="Heiman D."/>
            <person name="Hepburn T."/>
            <person name="Howarth C."/>
            <person name="Jen D."/>
            <person name="Larson L."/>
            <person name="Mehta T."/>
            <person name="Neiman D."/>
            <person name="Pearson M."/>
            <person name="Roberts A."/>
            <person name="Saif S."/>
            <person name="Shea T."/>
            <person name="Shenoy N."/>
            <person name="Sisk P."/>
            <person name="Stolte C."/>
            <person name="Sykes S."/>
            <person name="Walk T."/>
            <person name="White J."/>
            <person name="Yandava C."/>
            <person name="Haas B."/>
            <person name="Nusbaum C."/>
            <person name="Birren B."/>
        </authorList>
    </citation>
    <scope>NUCLEOTIDE SEQUENCE [LARGE SCALE GENOMIC DNA]</scope>
    <source>
        <strain evidence="12">ATCC 64411 / 73-15</strain>
    </source>
</reference>
<evidence type="ECO:0000313" key="11">
    <source>
        <dbReference type="EnsemblFungi" id="MAPG_10013T0"/>
    </source>
</evidence>
<evidence type="ECO:0000256" key="4">
    <source>
        <dbReference type="ARBA" id="ARBA00016207"/>
    </source>
</evidence>
<dbReference type="GO" id="GO:0007032">
    <property type="term" value="P:endosome organization"/>
    <property type="evidence" value="ECO:0007669"/>
    <property type="project" value="TreeGrafter"/>
</dbReference>
<reference evidence="10" key="3">
    <citation type="submission" date="2011-03" db="EMBL/GenBank/DDBJ databases">
        <title>Annotation of Magnaporthe poae ATCC 64411.</title>
        <authorList>
            <person name="Ma L.-J."/>
            <person name="Dead R."/>
            <person name="Young S.K."/>
            <person name="Zeng Q."/>
            <person name="Gargeya S."/>
            <person name="Fitzgerald M."/>
            <person name="Haas B."/>
            <person name="Abouelleil A."/>
            <person name="Alvarado L."/>
            <person name="Arachchi H.M."/>
            <person name="Berlin A."/>
            <person name="Brown A."/>
            <person name="Chapman S.B."/>
            <person name="Chen Z."/>
            <person name="Dunbar C."/>
            <person name="Freedman E."/>
            <person name="Gearin G."/>
            <person name="Gellesch M."/>
            <person name="Goldberg J."/>
            <person name="Griggs A."/>
            <person name="Gujja S."/>
            <person name="Heiman D."/>
            <person name="Howarth C."/>
            <person name="Larson L."/>
            <person name="Lui A."/>
            <person name="MacDonald P.J.P."/>
            <person name="Mehta T."/>
            <person name="Montmayeur A."/>
            <person name="Murphy C."/>
            <person name="Neiman D."/>
            <person name="Pearson M."/>
            <person name="Priest M."/>
            <person name="Roberts A."/>
            <person name="Saif S."/>
            <person name="Shea T."/>
            <person name="Shenoy N."/>
            <person name="Sisk P."/>
            <person name="Stolte C."/>
            <person name="Sykes S."/>
            <person name="Yandava C."/>
            <person name="Wortman J."/>
            <person name="Nusbaum C."/>
            <person name="Birren B."/>
        </authorList>
    </citation>
    <scope>NUCLEOTIDE SEQUENCE</scope>
    <source>
        <strain evidence="10">ATCC 64411</strain>
    </source>
</reference>
<dbReference type="EnsemblFungi" id="MAPG_10013T0">
    <property type="protein sequence ID" value="MAPG_10013T0"/>
    <property type="gene ID" value="MAPG_10013"/>
</dbReference>
<evidence type="ECO:0000256" key="3">
    <source>
        <dbReference type="ARBA" id="ARBA00005913"/>
    </source>
</evidence>
<reference evidence="11" key="4">
    <citation type="journal article" date="2015" name="G3 (Bethesda)">
        <title>Genome sequences of three phytopathogenic species of the Magnaporthaceae family of fungi.</title>
        <authorList>
            <person name="Okagaki L.H."/>
            <person name="Nunes C.C."/>
            <person name="Sailsbery J."/>
            <person name="Clay B."/>
            <person name="Brown D."/>
            <person name="John T."/>
            <person name="Oh Y."/>
            <person name="Young N."/>
            <person name="Fitzgerald M."/>
            <person name="Haas B.J."/>
            <person name="Zeng Q."/>
            <person name="Young S."/>
            <person name="Adiconis X."/>
            <person name="Fan L."/>
            <person name="Levin J.Z."/>
            <person name="Mitchell T.K."/>
            <person name="Okubara P.A."/>
            <person name="Farman M.L."/>
            <person name="Kohn L.M."/>
            <person name="Birren B."/>
            <person name="Ma L.-J."/>
            <person name="Dean R.A."/>
        </authorList>
    </citation>
    <scope>NUCLEOTIDE SEQUENCE</scope>
    <source>
        <strain evidence="11">ATCC 64411 / 73-15</strain>
    </source>
</reference>
<dbReference type="GO" id="GO:0005768">
    <property type="term" value="C:endosome"/>
    <property type="evidence" value="ECO:0007669"/>
    <property type="project" value="UniProtKB-SubCell"/>
</dbReference>
<evidence type="ECO:0000256" key="8">
    <source>
        <dbReference type="SAM" id="MobiDB-lite"/>
    </source>
</evidence>
<dbReference type="Proteomes" id="UP000011715">
    <property type="component" value="Unassembled WGS sequence"/>
</dbReference>
<accession>A0A0C4EBG6</accession>
<dbReference type="PANTHER" id="PTHR37787:SF1">
    <property type="entry name" value="BIOGENESIS OF LYSOSOME-RELATED ORGANELLES COMPLEX 1 SUBUNIT KXD1"/>
    <property type="match status" value="1"/>
</dbReference>
<proteinExistence type="inferred from homology"/>
<evidence type="ECO:0000256" key="6">
    <source>
        <dbReference type="ARBA" id="ARBA00022753"/>
    </source>
</evidence>
<evidence type="ECO:0000256" key="1">
    <source>
        <dbReference type="ARBA" id="ARBA00002069"/>
    </source>
</evidence>
<keyword evidence="5" id="KW-0813">Transport</keyword>
<comment type="subcellular location">
    <subcellularLocation>
        <location evidence="2">Endosome</location>
    </subcellularLocation>
</comment>
<evidence type="ECO:0000313" key="12">
    <source>
        <dbReference type="Proteomes" id="UP000011715"/>
    </source>
</evidence>
<comment type="similarity">
    <text evidence="3">Belongs to the KXD1 family.</text>
</comment>
<comment type="function">
    <text evidence="1">Component of the biogenesis of lysosome-related organelles complex-1 (BLOC-1) involved in endosomal cargo sorting.</text>
</comment>
<sequence>MSSAYGSEYYSASGALPMAVPMGKDGHMGHYGGYYAVGDRGHGAYSVSPPESEAAGSSSAASAGLASYSSGSGYSSSAMYSSAAGYGDASGYASYATSSHGDYESAASASGVDFNEYVQERFDEVRNPVVMDNCTVTQAKVSGGLNAKHRELLDLQKKAQARLAKSRARYAEGMAAAYEVRDDLEWTQKTLSSIQSKASKKHAKEYKKARERYPSPDY</sequence>
<dbReference type="Pfam" id="PF10241">
    <property type="entry name" value="KxDL"/>
    <property type="match status" value="1"/>
</dbReference>
<evidence type="ECO:0000259" key="9">
    <source>
        <dbReference type="Pfam" id="PF10241"/>
    </source>
</evidence>
<dbReference type="GO" id="GO:0032880">
    <property type="term" value="P:regulation of protein localization"/>
    <property type="evidence" value="ECO:0007669"/>
    <property type="project" value="TreeGrafter"/>
</dbReference>
<dbReference type="AlphaFoldDB" id="A0A0C4EBG6"/>
<dbReference type="OMA" id="DRMQDVF"/>
<dbReference type="OrthoDB" id="4089816at2759"/>
<evidence type="ECO:0000313" key="10">
    <source>
        <dbReference type="EMBL" id="KLU91495.1"/>
    </source>
</evidence>
<keyword evidence="12" id="KW-1185">Reference proteome</keyword>
<keyword evidence="6" id="KW-0967">Endosome</keyword>
<protein>
    <recommendedName>
        <fullName evidence="4">Biogenesis of lysosome-related organelles complex 1 subunit KXD1</fullName>
    </recommendedName>
    <alternativeName>
        <fullName evidence="7">KxDL homolog</fullName>
    </alternativeName>
</protein>
<dbReference type="InterPro" id="IPR019371">
    <property type="entry name" value="KxDL_dom"/>
</dbReference>
<dbReference type="EMBL" id="ADBL01002568">
    <property type="status" value="NOT_ANNOTATED_CDS"/>
    <property type="molecule type" value="Genomic_DNA"/>
</dbReference>
<name>A0A0C4EBG6_MAGP6</name>
<feature type="region of interest" description="Disordered" evidence="8">
    <location>
        <begin position="191"/>
        <end position="218"/>
    </location>
</feature>